<dbReference type="InterPro" id="IPR050679">
    <property type="entry name" value="Bact_HTH_transcr_reg"/>
</dbReference>
<evidence type="ECO:0000313" key="6">
    <source>
        <dbReference type="Proteomes" id="UP000824504"/>
    </source>
</evidence>
<proteinExistence type="predicted"/>
<dbReference type="Pfam" id="PF07702">
    <property type="entry name" value="UTRA"/>
    <property type="match status" value="1"/>
</dbReference>
<accession>A0ABX8SHK9</accession>
<evidence type="ECO:0000256" key="3">
    <source>
        <dbReference type="ARBA" id="ARBA00023163"/>
    </source>
</evidence>
<keyword evidence="6" id="KW-1185">Reference proteome</keyword>
<evidence type="ECO:0000259" key="4">
    <source>
        <dbReference type="PROSITE" id="PS50949"/>
    </source>
</evidence>
<reference evidence="5 6" key="1">
    <citation type="submission" date="2021-07" db="EMBL/GenBank/DDBJ databases">
        <title>complete genome sequencing of Tessaracoccus sp.J1M15.</title>
        <authorList>
            <person name="Bae J.-W."/>
            <person name="Kim D.-y."/>
        </authorList>
    </citation>
    <scope>NUCLEOTIDE SEQUENCE [LARGE SCALE GENOMIC DNA]</scope>
    <source>
        <strain evidence="5 6">J1M15</strain>
    </source>
</reference>
<feature type="domain" description="HTH gntR-type" evidence="4">
    <location>
        <begin position="5"/>
        <end position="73"/>
    </location>
</feature>
<keyword evidence="2" id="KW-0238">DNA-binding</keyword>
<dbReference type="EMBL" id="CP079216">
    <property type="protein sequence ID" value="QXT61935.1"/>
    <property type="molecule type" value="Genomic_DNA"/>
</dbReference>
<dbReference type="Pfam" id="PF00392">
    <property type="entry name" value="GntR"/>
    <property type="match status" value="1"/>
</dbReference>
<dbReference type="Proteomes" id="UP000824504">
    <property type="component" value="Chromosome"/>
</dbReference>
<evidence type="ECO:0000256" key="2">
    <source>
        <dbReference type="ARBA" id="ARBA00023125"/>
    </source>
</evidence>
<dbReference type="SMART" id="SM00345">
    <property type="entry name" value="HTH_GNTR"/>
    <property type="match status" value="1"/>
</dbReference>
<sequence>MNQLTSDHESRRAAERIRLRVAGLAPGTRLPPERELADQLGVTRTLLRHVLADLADEGLVTRRQGAGTFVSQAPATVASGLSQELSRHGLTSTVRLLSVDRAPAPAGGPMTGEVTVLRRTRDVAATTVSYETSLVPGDVDLDVEAVAHGSLYAQLARLGLAPVVAREQLTAVVADDEAAAVLGCRTGAPLLRVRRIGSAASGRIVEDVVTLLRGDRFRLATGADGQGGLASMLTYTHPDQD</sequence>
<keyword evidence="1" id="KW-0805">Transcription regulation</keyword>
<dbReference type="PANTHER" id="PTHR44846:SF17">
    <property type="entry name" value="GNTR-FAMILY TRANSCRIPTIONAL REGULATOR"/>
    <property type="match status" value="1"/>
</dbReference>
<evidence type="ECO:0000256" key="1">
    <source>
        <dbReference type="ARBA" id="ARBA00023015"/>
    </source>
</evidence>
<evidence type="ECO:0000313" key="5">
    <source>
        <dbReference type="EMBL" id="QXT61935.1"/>
    </source>
</evidence>
<dbReference type="RefSeq" id="WP_219080345.1">
    <property type="nucleotide sequence ID" value="NZ_CP079216.1"/>
</dbReference>
<dbReference type="CDD" id="cd07377">
    <property type="entry name" value="WHTH_GntR"/>
    <property type="match status" value="1"/>
</dbReference>
<dbReference type="PANTHER" id="PTHR44846">
    <property type="entry name" value="MANNOSYL-D-GLYCERATE TRANSPORT/METABOLISM SYSTEM REPRESSOR MNGR-RELATED"/>
    <property type="match status" value="1"/>
</dbReference>
<dbReference type="PROSITE" id="PS50949">
    <property type="entry name" value="HTH_GNTR"/>
    <property type="match status" value="1"/>
</dbReference>
<dbReference type="SMART" id="SM00866">
    <property type="entry name" value="UTRA"/>
    <property type="match status" value="1"/>
</dbReference>
<keyword evidence="3" id="KW-0804">Transcription</keyword>
<protein>
    <submittedName>
        <fullName evidence="5">GntR family transcriptional regulator</fullName>
    </submittedName>
</protein>
<name>A0ABX8SHK9_9ACTN</name>
<organism evidence="5 6">
    <name type="scientific">Tessaracoccus palaemonis</name>
    <dbReference type="NCBI Taxonomy" id="2829499"/>
    <lineage>
        <taxon>Bacteria</taxon>
        <taxon>Bacillati</taxon>
        <taxon>Actinomycetota</taxon>
        <taxon>Actinomycetes</taxon>
        <taxon>Propionibacteriales</taxon>
        <taxon>Propionibacteriaceae</taxon>
        <taxon>Tessaracoccus</taxon>
    </lineage>
</organism>
<gene>
    <name evidence="5" type="ORF">KDB89_09045</name>
</gene>
<dbReference type="InterPro" id="IPR011663">
    <property type="entry name" value="UTRA"/>
</dbReference>
<dbReference type="InterPro" id="IPR000524">
    <property type="entry name" value="Tscrpt_reg_HTH_GntR"/>
</dbReference>